<evidence type="ECO:0000313" key="2">
    <source>
        <dbReference type="Proteomes" id="UP000245790"/>
    </source>
</evidence>
<gene>
    <name evidence="1" type="ORF">C8D97_10492</name>
</gene>
<dbReference type="EMBL" id="QGGU01000004">
    <property type="protein sequence ID" value="PWK52874.1"/>
    <property type="molecule type" value="Genomic_DNA"/>
</dbReference>
<dbReference type="AlphaFoldDB" id="A0A316FVR2"/>
<reference evidence="1 2" key="1">
    <citation type="submission" date="2018-05" db="EMBL/GenBank/DDBJ databases">
        <title>Genomic Encyclopedia of Type Strains, Phase IV (KMG-IV): sequencing the most valuable type-strain genomes for metagenomic binning, comparative biology and taxonomic classification.</title>
        <authorList>
            <person name="Goeker M."/>
        </authorList>
    </citation>
    <scope>NUCLEOTIDE SEQUENCE [LARGE SCALE GENOMIC DNA]</scope>
    <source>
        <strain evidence="1 2">DSM 25350</strain>
    </source>
</reference>
<dbReference type="RefSeq" id="WP_109762859.1">
    <property type="nucleotide sequence ID" value="NZ_QGGU01000004.1"/>
</dbReference>
<evidence type="ECO:0000313" key="1">
    <source>
        <dbReference type="EMBL" id="PWK52874.1"/>
    </source>
</evidence>
<keyword evidence="2" id="KW-1185">Reference proteome</keyword>
<dbReference type="Proteomes" id="UP000245790">
    <property type="component" value="Unassembled WGS sequence"/>
</dbReference>
<protein>
    <submittedName>
        <fullName evidence="1">Uncharacterized protein</fullName>
    </submittedName>
</protein>
<organism evidence="1 2">
    <name type="scientific">Pleionea mediterranea</name>
    <dbReference type="NCBI Taxonomy" id="523701"/>
    <lineage>
        <taxon>Bacteria</taxon>
        <taxon>Pseudomonadati</taxon>
        <taxon>Pseudomonadota</taxon>
        <taxon>Gammaproteobacteria</taxon>
        <taxon>Oceanospirillales</taxon>
        <taxon>Pleioneaceae</taxon>
        <taxon>Pleionea</taxon>
    </lineage>
</organism>
<name>A0A316FVR2_9GAMM</name>
<proteinExistence type="predicted"/>
<comment type="caution">
    <text evidence="1">The sequence shown here is derived from an EMBL/GenBank/DDBJ whole genome shotgun (WGS) entry which is preliminary data.</text>
</comment>
<sequence>MTKWFITALVLLLIISNAFWLLLMIDTSVTKTYQQQSQFEFNQTLKSYRQLCHQLIAGQQKSQVLNLLTNIDKDAKPFEKEGFVHSDWLSIKIVDNKATHCSDSVERLDLSNNL</sequence>
<accession>A0A316FVR2</accession>